<sequence length="81" mass="9296">MTLFCDSQSVLHIAQNPVFHKHTKHIEVDCHYVRDAIRDGLLTTTHVLTKVQLAYIFTKALGKEKFLYLIRKLGISFIPAT</sequence>
<dbReference type="AlphaFoldDB" id="A0AAV3QSP9"/>
<dbReference type="Proteomes" id="UP001454036">
    <property type="component" value="Unassembled WGS sequence"/>
</dbReference>
<organism evidence="1 2">
    <name type="scientific">Lithospermum erythrorhizon</name>
    <name type="common">Purple gromwell</name>
    <name type="synonym">Lithospermum officinale var. erythrorhizon</name>
    <dbReference type="NCBI Taxonomy" id="34254"/>
    <lineage>
        <taxon>Eukaryota</taxon>
        <taxon>Viridiplantae</taxon>
        <taxon>Streptophyta</taxon>
        <taxon>Embryophyta</taxon>
        <taxon>Tracheophyta</taxon>
        <taxon>Spermatophyta</taxon>
        <taxon>Magnoliopsida</taxon>
        <taxon>eudicotyledons</taxon>
        <taxon>Gunneridae</taxon>
        <taxon>Pentapetalae</taxon>
        <taxon>asterids</taxon>
        <taxon>lamiids</taxon>
        <taxon>Boraginales</taxon>
        <taxon>Boraginaceae</taxon>
        <taxon>Boraginoideae</taxon>
        <taxon>Lithospermeae</taxon>
        <taxon>Lithospermum</taxon>
    </lineage>
</organism>
<accession>A0AAV3QSP9</accession>
<dbReference type="EMBL" id="BAABME010022991">
    <property type="protein sequence ID" value="GAA0167065.1"/>
    <property type="molecule type" value="Genomic_DNA"/>
</dbReference>
<reference evidence="1 2" key="1">
    <citation type="submission" date="2024-01" db="EMBL/GenBank/DDBJ databases">
        <title>The complete chloroplast genome sequence of Lithospermum erythrorhizon: insights into the phylogenetic relationship among Boraginaceae species and the maternal lineages of purple gromwells.</title>
        <authorList>
            <person name="Okada T."/>
            <person name="Watanabe K."/>
        </authorList>
    </citation>
    <scope>NUCLEOTIDE SEQUENCE [LARGE SCALE GENOMIC DNA]</scope>
</reference>
<evidence type="ECO:0000313" key="1">
    <source>
        <dbReference type="EMBL" id="GAA0167065.1"/>
    </source>
</evidence>
<comment type="caution">
    <text evidence="1">The sequence shown here is derived from an EMBL/GenBank/DDBJ whole genome shotgun (WGS) entry which is preliminary data.</text>
</comment>
<protein>
    <recommendedName>
        <fullName evidence="3">Copia protein</fullName>
    </recommendedName>
</protein>
<dbReference type="CDD" id="cd09272">
    <property type="entry name" value="RNase_HI_RT_Ty1"/>
    <property type="match status" value="1"/>
</dbReference>
<gene>
    <name evidence="1" type="ORF">LIER_40304</name>
</gene>
<evidence type="ECO:0000313" key="2">
    <source>
        <dbReference type="Proteomes" id="UP001454036"/>
    </source>
</evidence>
<evidence type="ECO:0008006" key="3">
    <source>
        <dbReference type="Google" id="ProtNLM"/>
    </source>
</evidence>
<proteinExistence type="predicted"/>
<name>A0AAV3QSP9_LITER</name>
<keyword evidence="2" id="KW-1185">Reference proteome</keyword>